<dbReference type="PANTHER" id="PTHR12526:SF510">
    <property type="entry name" value="D-INOSITOL 3-PHOSPHATE GLYCOSYLTRANSFERASE"/>
    <property type="match status" value="1"/>
</dbReference>
<keyword evidence="7" id="KW-1185">Reference proteome</keyword>
<comment type="caution">
    <text evidence="6">The sequence shown here is derived from an EMBL/GenBank/DDBJ whole genome shotgun (WGS) entry which is preliminary data.</text>
</comment>
<gene>
    <name evidence="6" type="ORF">RAMLITH_11345</name>
</gene>
<feature type="compositionally biased region" description="Basic and acidic residues" evidence="3">
    <location>
        <begin position="57"/>
        <end position="66"/>
    </location>
</feature>
<dbReference type="GO" id="GO:0016757">
    <property type="term" value="F:glycosyltransferase activity"/>
    <property type="evidence" value="ECO:0007669"/>
    <property type="project" value="UniProtKB-KW"/>
</dbReference>
<dbReference type="CDD" id="cd03801">
    <property type="entry name" value="GT4_PimA-like"/>
    <property type="match status" value="1"/>
</dbReference>
<sequence>MPAGAARAHRRAAGTGSSAAAGAGTRRTDGPRGAEAQLPGADRRRAPLGRRSRREARHGLADREPCEPAGADVARAPPAGPRGPGQRVEPRPLGRATARALVAHGRRHRLPLTMRVLMVTRESAEDRRYGLGRSLAPLMAPMAAAGAQVRYFCADDLDPAAVQRRRDRTARWEGWPMVAGRPNRVNLLRAWSERMHVGFEASRVARLEAYTHVHAHDPWLACGVALGLRRHGAGGVHWGLTQHGFGSYSQATHEDGLEQGPAAQAWLRRIERFVSLRARWVMAPTQAGLAQLARDFALSRVPAHWHCVPHAKPPLDPRTPATRDGARAALGWSHDELVVLAVGRLVPLKCFDRIIRACAAQQVPRLRLQLLGGGDASALQALAHSLGFGAQLHVTSTDDVTPFFHGADVYMSASSTEAFGLANLEALCAGLPAICSAVGGVPEVTGDGAWLVPNDTDTLTRTLAALLADESLRAHWTARALARAAAWPAPEDIARKYVAIYQAA</sequence>
<evidence type="ECO:0000256" key="1">
    <source>
        <dbReference type="ARBA" id="ARBA00022676"/>
    </source>
</evidence>
<feature type="compositionally biased region" description="Low complexity" evidence="3">
    <location>
        <begin position="13"/>
        <end position="25"/>
    </location>
</feature>
<accession>A0A7X6DFW7</accession>
<feature type="region of interest" description="Disordered" evidence="3">
    <location>
        <begin position="1"/>
        <end position="93"/>
    </location>
</feature>
<dbReference type="EMBL" id="VTOX01000003">
    <property type="protein sequence ID" value="NKE66417.1"/>
    <property type="molecule type" value="Genomic_DNA"/>
</dbReference>
<dbReference type="PANTHER" id="PTHR12526">
    <property type="entry name" value="GLYCOSYLTRANSFERASE"/>
    <property type="match status" value="1"/>
</dbReference>
<name>A0A7X6DFW7_9BURK</name>
<feature type="domain" description="Glycosyltransferase subfamily 4-like N-terminal" evidence="5">
    <location>
        <begin position="130"/>
        <end position="300"/>
    </location>
</feature>
<keyword evidence="1" id="KW-0328">Glycosyltransferase</keyword>
<dbReference type="AlphaFoldDB" id="A0A7X6DFW7"/>
<evidence type="ECO:0000313" key="7">
    <source>
        <dbReference type="Proteomes" id="UP000521868"/>
    </source>
</evidence>
<dbReference type="Pfam" id="PF13439">
    <property type="entry name" value="Glyco_transf_4"/>
    <property type="match status" value="1"/>
</dbReference>
<organism evidence="6 7">
    <name type="scientific">Ramlibacter lithotrophicus</name>
    <dbReference type="NCBI Taxonomy" id="2606681"/>
    <lineage>
        <taxon>Bacteria</taxon>
        <taxon>Pseudomonadati</taxon>
        <taxon>Pseudomonadota</taxon>
        <taxon>Betaproteobacteria</taxon>
        <taxon>Burkholderiales</taxon>
        <taxon>Comamonadaceae</taxon>
        <taxon>Ramlibacter</taxon>
    </lineage>
</organism>
<feature type="compositionally biased region" description="Basic residues" evidence="3">
    <location>
        <begin position="46"/>
        <end position="56"/>
    </location>
</feature>
<evidence type="ECO:0000313" key="6">
    <source>
        <dbReference type="EMBL" id="NKE66417.1"/>
    </source>
</evidence>
<dbReference type="Proteomes" id="UP000521868">
    <property type="component" value="Unassembled WGS sequence"/>
</dbReference>
<dbReference type="Pfam" id="PF00534">
    <property type="entry name" value="Glycos_transf_1"/>
    <property type="match status" value="1"/>
</dbReference>
<dbReference type="InterPro" id="IPR028098">
    <property type="entry name" value="Glyco_trans_4-like_N"/>
</dbReference>
<reference evidence="6 7" key="1">
    <citation type="journal article" date="2020" name="Nature">
        <title>Bacterial chemolithoautotrophy via manganese oxidation.</title>
        <authorList>
            <person name="Yu H."/>
            <person name="Leadbetter J.R."/>
        </authorList>
    </citation>
    <scope>NUCLEOTIDE SEQUENCE [LARGE SCALE GENOMIC DNA]</scope>
    <source>
        <strain evidence="6 7">RBP-1</strain>
    </source>
</reference>
<evidence type="ECO:0000259" key="4">
    <source>
        <dbReference type="Pfam" id="PF00534"/>
    </source>
</evidence>
<feature type="compositionally biased region" description="Low complexity" evidence="3">
    <location>
        <begin position="68"/>
        <end position="77"/>
    </location>
</feature>
<dbReference type="InterPro" id="IPR001296">
    <property type="entry name" value="Glyco_trans_1"/>
</dbReference>
<evidence type="ECO:0000259" key="5">
    <source>
        <dbReference type="Pfam" id="PF13439"/>
    </source>
</evidence>
<keyword evidence="2 6" id="KW-0808">Transferase</keyword>
<dbReference type="Gene3D" id="3.40.50.2000">
    <property type="entry name" value="Glycogen Phosphorylase B"/>
    <property type="match status" value="2"/>
</dbReference>
<evidence type="ECO:0000256" key="3">
    <source>
        <dbReference type="SAM" id="MobiDB-lite"/>
    </source>
</evidence>
<proteinExistence type="predicted"/>
<feature type="domain" description="Glycosyl transferase family 1" evidence="4">
    <location>
        <begin position="326"/>
        <end position="480"/>
    </location>
</feature>
<dbReference type="SUPFAM" id="SSF53756">
    <property type="entry name" value="UDP-Glycosyltransferase/glycogen phosphorylase"/>
    <property type="match status" value="1"/>
</dbReference>
<protein>
    <submittedName>
        <fullName evidence="6">Glycosyltransferase family 4 protein</fullName>
    </submittedName>
</protein>
<evidence type="ECO:0000256" key="2">
    <source>
        <dbReference type="ARBA" id="ARBA00022679"/>
    </source>
</evidence>